<protein>
    <submittedName>
        <fullName evidence="2">Serine/threonine protein phosphatase</fullName>
    </submittedName>
</protein>
<dbReference type="EMBL" id="BMCJ01000001">
    <property type="protein sequence ID" value="GGC78793.1"/>
    <property type="molecule type" value="Genomic_DNA"/>
</dbReference>
<name>A0ABQ1NK48_9BACI</name>
<dbReference type="Proteomes" id="UP000619534">
    <property type="component" value="Unassembled WGS sequence"/>
</dbReference>
<dbReference type="RefSeq" id="WP_229717809.1">
    <property type="nucleotide sequence ID" value="NZ_BMCJ01000001.1"/>
</dbReference>
<organism evidence="2 3">
    <name type="scientific">Thalassobacillus devorans</name>
    <dbReference type="NCBI Taxonomy" id="279813"/>
    <lineage>
        <taxon>Bacteria</taxon>
        <taxon>Bacillati</taxon>
        <taxon>Bacillota</taxon>
        <taxon>Bacilli</taxon>
        <taxon>Bacillales</taxon>
        <taxon>Bacillaceae</taxon>
        <taxon>Thalassobacillus</taxon>
    </lineage>
</organism>
<accession>A0ABQ1NK48</accession>
<dbReference type="InterPro" id="IPR004843">
    <property type="entry name" value="Calcineurin-like_PHP"/>
</dbReference>
<proteinExistence type="predicted"/>
<sequence length="202" mass="23336">MRYLVVSDIHGEADKLDQVLDKAEYDPQVDQLILLGDYIDRGPSSKRVIEKVKRLVEDDRAVAIKGNHDDMFIRSKEDQEAMELWKMNGAATTIQSYKGRMEEVKEDQQWLEENLHLYYETDDYIFVHAGLEPETPLEQQDEDTLLWTRHEEKVGLGKTVIHGHTPVREIAYYEDQIDIDTGAAYGGKLTVLELPSHEVYTV</sequence>
<dbReference type="CDD" id="cd00144">
    <property type="entry name" value="MPP_PPP_family"/>
    <property type="match status" value="1"/>
</dbReference>
<evidence type="ECO:0000313" key="2">
    <source>
        <dbReference type="EMBL" id="GGC78793.1"/>
    </source>
</evidence>
<dbReference type="SUPFAM" id="SSF56300">
    <property type="entry name" value="Metallo-dependent phosphatases"/>
    <property type="match status" value="1"/>
</dbReference>
<evidence type="ECO:0000313" key="3">
    <source>
        <dbReference type="Proteomes" id="UP000619534"/>
    </source>
</evidence>
<dbReference type="Pfam" id="PF00149">
    <property type="entry name" value="Metallophos"/>
    <property type="match status" value="1"/>
</dbReference>
<dbReference type="Gene3D" id="3.60.21.10">
    <property type="match status" value="1"/>
</dbReference>
<keyword evidence="3" id="KW-1185">Reference proteome</keyword>
<reference evidence="3" key="1">
    <citation type="journal article" date="2019" name="Int. J. Syst. Evol. Microbiol.">
        <title>The Global Catalogue of Microorganisms (GCM) 10K type strain sequencing project: providing services to taxonomists for standard genome sequencing and annotation.</title>
        <authorList>
            <consortium name="The Broad Institute Genomics Platform"/>
            <consortium name="The Broad Institute Genome Sequencing Center for Infectious Disease"/>
            <person name="Wu L."/>
            <person name="Ma J."/>
        </authorList>
    </citation>
    <scope>NUCLEOTIDE SEQUENCE [LARGE SCALE GENOMIC DNA]</scope>
    <source>
        <strain evidence="3">CCM 7282</strain>
    </source>
</reference>
<dbReference type="PANTHER" id="PTHR42850">
    <property type="entry name" value="METALLOPHOSPHOESTERASE"/>
    <property type="match status" value="1"/>
</dbReference>
<dbReference type="PANTHER" id="PTHR42850:SF4">
    <property type="entry name" value="ZINC-DEPENDENT ENDOPOLYPHOSPHATASE"/>
    <property type="match status" value="1"/>
</dbReference>
<gene>
    <name evidence="2" type="primary">pphA</name>
    <name evidence="2" type="ORF">GCM10007216_06610</name>
</gene>
<comment type="caution">
    <text evidence="2">The sequence shown here is derived from an EMBL/GenBank/DDBJ whole genome shotgun (WGS) entry which is preliminary data.</text>
</comment>
<dbReference type="InterPro" id="IPR029052">
    <property type="entry name" value="Metallo-depent_PP-like"/>
</dbReference>
<evidence type="ECO:0000259" key="1">
    <source>
        <dbReference type="Pfam" id="PF00149"/>
    </source>
</evidence>
<feature type="domain" description="Calcineurin-like phosphoesterase" evidence="1">
    <location>
        <begin position="1"/>
        <end position="173"/>
    </location>
</feature>
<dbReference type="InterPro" id="IPR050126">
    <property type="entry name" value="Ap4A_hydrolase"/>
</dbReference>